<keyword evidence="3" id="KW-1185">Reference proteome</keyword>
<name>A0ABU2N689_9PSEU</name>
<dbReference type="EMBL" id="JAVREJ010000004">
    <property type="protein sequence ID" value="MDT0349440.1"/>
    <property type="molecule type" value="Genomic_DNA"/>
</dbReference>
<dbReference type="RefSeq" id="WP_311555470.1">
    <property type="nucleotide sequence ID" value="NZ_JAVREJ010000004.1"/>
</dbReference>
<accession>A0ABU2N689</accession>
<dbReference type="Proteomes" id="UP001183202">
    <property type="component" value="Unassembled WGS sequence"/>
</dbReference>
<protein>
    <submittedName>
        <fullName evidence="2">Uncharacterized protein</fullName>
    </submittedName>
</protein>
<evidence type="ECO:0000313" key="2">
    <source>
        <dbReference type="EMBL" id="MDT0349440.1"/>
    </source>
</evidence>
<proteinExistence type="predicted"/>
<organism evidence="2 3">
    <name type="scientific">Pseudonocardia charpentierae</name>
    <dbReference type="NCBI Taxonomy" id="3075545"/>
    <lineage>
        <taxon>Bacteria</taxon>
        <taxon>Bacillati</taxon>
        <taxon>Actinomycetota</taxon>
        <taxon>Actinomycetes</taxon>
        <taxon>Pseudonocardiales</taxon>
        <taxon>Pseudonocardiaceae</taxon>
        <taxon>Pseudonocardia</taxon>
    </lineage>
</organism>
<feature type="region of interest" description="Disordered" evidence="1">
    <location>
        <begin position="51"/>
        <end position="97"/>
    </location>
</feature>
<evidence type="ECO:0000313" key="3">
    <source>
        <dbReference type="Proteomes" id="UP001183202"/>
    </source>
</evidence>
<sequence>MGRQKPSGPSLVAFFGSMYFAALRPAEAATLRKSNLALPAEGWGELLLESSTPEAGASWTDSGRRRPARGEHLLPHLAPGTGRRADRRGDGVAARVPVLRPAARGRVDLA</sequence>
<gene>
    <name evidence="2" type="ORF">RM445_07850</name>
</gene>
<feature type="compositionally biased region" description="Basic and acidic residues" evidence="1">
    <location>
        <begin position="62"/>
        <end position="74"/>
    </location>
</feature>
<reference evidence="3" key="1">
    <citation type="submission" date="2023-07" db="EMBL/GenBank/DDBJ databases">
        <title>30 novel species of actinomycetes from the DSMZ collection.</title>
        <authorList>
            <person name="Nouioui I."/>
        </authorList>
    </citation>
    <scope>NUCLEOTIDE SEQUENCE [LARGE SCALE GENOMIC DNA]</scope>
    <source>
        <strain evidence="3">DSM 45834</strain>
    </source>
</reference>
<evidence type="ECO:0000256" key="1">
    <source>
        <dbReference type="SAM" id="MobiDB-lite"/>
    </source>
</evidence>
<comment type="caution">
    <text evidence="2">The sequence shown here is derived from an EMBL/GenBank/DDBJ whole genome shotgun (WGS) entry which is preliminary data.</text>
</comment>